<protein>
    <submittedName>
        <fullName evidence="3">Pimeloyl-ACP methyl ester carboxylesterase</fullName>
    </submittedName>
</protein>
<evidence type="ECO:0000256" key="1">
    <source>
        <dbReference type="SAM" id="MobiDB-lite"/>
    </source>
</evidence>
<comment type="caution">
    <text evidence="3">The sequence shown here is derived from an EMBL/GenBank/DDBJ whole genome shotgun (WGS) entry which is preliminary data.</text>
</comment>
<evidence type="ECO:0000259" key="2">
    <source>
        <dbReference type="Pfam" id="PF12697"/>
    </source>
</evidence>
<reference evidence="3 4" key="1">
    <citation type="submission" date="2018-10" db="EMBL/GenBank/DDBJ databases">
        <title>Genomic Encyclopedia of Archaeal and Bacterial Type Strains, Phase II (KMG-II): from individual species to whole genera.</title>
        <authorList>
            <person name="Goeker M."/>
        </authorList>
    </citation>
    <scope>NUCLEOTIDE SEQUENCE [LARGE SCALE GENOMIC DNA]</scope>
    <source>
        <strain evidence="3 4">DSM 235</strain>
    </source>
</reference>
<keyword evidence="4" id="KW-1185">Reference proteome</keyword>
<dbReference type="PANTHER" id="PTHR46438:SF2">
    <property type="entry name" value="ALPHA_BETA-HYDROLASES SUPERFAMILY PROTEIN"/>
    <property type="match status" value="1"/>
</dbReference>
<evidence type="ECO:0000313" key="3">
    <source>
        <dbReference type="EMBL" id="RKT46791.1"/>
    </source>
</evidence>
<dbReference type="Pfam" id="PF12697">
    <property type="entry name" value="Abhydrolase_6"/>
    <property type="match status" value="1"/>
</dbReference>
<sequence length="309" mass="33616">MTGETLAAGEHKGDRKGRGIPLGEAVDAPRSQFTSADGWRIAYYADTSASGRPLVLVHSVNAAPSSFEVKPLFEHYRSQRPVYSLDLPGFGHSERRPAGYTPQLFADVLGQFLDQVVGQPADVVALSLSAEFAARMIGSKPGSVASLALIAPTGFSKRVPPGPGFGRIVHPILKTPGLSQALFDLVASKRSIRHYLGQSFVGEPTQEILDYAYATSHQPGARHAPLVFLSMQLFTPEAGDRLYAKLTDLPVLAIADRDPYIDFERLDDFIARHPNWSRQRLAPNMGLPQWERLPETVAALDGFWAKSGG</sequence>
<dbReference type="OrthoDB" id="9808398at2"/>
<feature type="region of interest" description="Disordered" evidence="1">
    <location>
        <begin position="1"/>
        <end position="23"/>
    </location>
</feature>
<dbReference type="Proteomes" id="UP000274556">
    <property type="component" value="Unassembled WGS sequence"/>
</dbReference>
<dbReference type="SUPFAM" id="SSF53474">
    <property type="entry name" value="alpha/beta-Hydrolases"/>
    <property type="match status" value="1"/>
</dbReference>
<dbReference type="PANTHER" id="PTHR46438">
    <property type="entry name" value="ALPHA/BETA-HYDROLASES SUPERFAMILY PROTEIN"/>
    <property type="match status" value="1"/>
</dbReference>
<name>A0A495VBL6_9GAMM</name>
<dbReference type="Gene3D" id="3.40.50.1820">
    <property type="entry name" value="alpha/beta hydrolase"/>
    <property type="match status" value="1"/>
</dbReference>
<proteinExistence type="predicted"/>
<dbReference type="InterPro" id="IPR029058">
    <property type="entry name" value="AB_hydrolase_fold"/>
</dbReference>
<dbReference type="InterPro" id="IPR000073">
    <property type="entry name" value="AB_hydrolase_1"/>
</dbReference>
<dbReference type="RefSeq" id="WP_120798855.1">
    <property type="nucleotide sequence ID" value="NZ_RBXL01000001.1"/>
</dbReference>
<feature type="domain" description="AB hydrolase-1" evidence="2">
    <location>
        <begin position="54"/>
        <end position="291"/>
    </location>
</feature>
<dbReference type="EMBL" id="RBXL01000001">
    <property type="protein sequence ID" value="RKT46791.1"/>
    <property type="molecule type" value="Genomic_DNA"/>
</dbReference>
<dbReference type="AlphaFoldDB" id="A0A495VBL6"/>
<accession>A0A495VBL6</accession>
<gene>
    <name evidence="3" type="ORF">BDD21_4328</name>
</gene>
<evidence type="ECO:0000313" key="4">
    <source>
        <dbReference type="Proteomes" id="UP000274556"/>
    </source>
</evidence>
<organism evidence="3 4">
    <name type="scientific">Thiocapsa rosea</name>
    <dbReference type="NCBI Taxonomy" id="69360"/>
    <lineage>
        <taxon>Bacteria</taxon>
        <taxon>Pseudomonadati</taxon>
        <taxon>Pseudomonadota</taxon>
        <taxon>Gammaproteobacteria</taxon>
        <taxon>Chromatiales</taxon>
        <taxon>Chromatiaceae</taxon>
        <taxon>Thiocapsa</taxon>
    </lineage>
</organism>